<dbReference type="Gene3D" id="3.90.980.10">
    <property type="entry name" value="DNA primase, catalytic core, N-terminal domain"/>
    <property type="match status" value="1"/>
</dbReference>
<dbReference type="SUPFAM" id="SSF56731">
    <property type="entry name" value="DNA primase core"/>
    <property type="match status" value="1"/>
</dbReference>
<dbReference type="GO" id="GO:0006269">
    <property type="term" value="P:DNA replication, synthesis of primer"/>
    <property type="evidence" value="ECO:0007669"/>
    <property type="project" value="UniProtKB-KW"/>
</dbReference>
<dbReference type="Gene3D" id="3.90.580.10">
    <property type="entry name" value="Zinc finger, CHC2-type domain"/>
    <property type="match status" value="1"/>
</dbReference>
<dbReference type="InterPro" id="IPR006171">
    <property type="entry name" value="TOPRIM_dom"/>
</dbReference>
<dbReference type="AlphaFoldDB" id="A0A9D5JTW5"/>
<keyword evidence="2" id="KW-0240">DNA-directed RNA polymerase</keyword>
<evidence type="ECO:0000256" key="4">
    <source>
        <dbReference type="ARBA" id="ARBA00022679"/>
    </source>
</evidence>
<dbReference type="GO" id="GO:0005737">
    <property type="term" value="C:cytoplasm"/>
    <property type="evidence" value="ECO:0007669"/>
    <property type="project" value="TreeGrafter"/>
</dbReference>
<feature type="domain" description="Toprim" evidence="13">
    <location>
        <begin position="258"/>
        <end position="337"/>
    </location>
</feature>
<keyword evidence="10" id="KW-0460">Magnesium</keyword>
<evidence type="ECO:0000256" key="12">
    <source>
        <dbReference type="ARBA" id="ARBA00023163"/>
    </source>
</evidence>
<keyword evidence="7" id="KW-0479">Metal-binding</keyword>
<evidence type="ECO:0000256" key="7">
    <source>
        <dbReference type="ARBA" id="ARBA00022723"/>
    </source>
</evidence>
<keyword evidence="6" id="KW-0235">DNA replication</keyword>
<evidence type="ECO:0000256" key="9">
    <source>
        <dbReference type="ARBA" id="ARBA00022833"/>
    </source>
</evidence>
<dbReference type="PROSITE" id="PS50880">
    <property type="entry name" value="TOPRIM"/>
    <property type="match status" value="1"/>
</dbReference>
<evidence type="ECO:0000313" key="14">
    <source>
        <dbReference type="EMBL" id="MBD3324010.1"/>
    </source>
</evidence>
<dbReference type="EMBL" id="WJJP01000172">
    <property type="protein sequence ID" value="MBD3324010.1"/>
    <property type="molecule type" value="Genomic_DNA"/>
</dbReference>
<dbReference type="Pfam" id="PF08275">
    <property type="entry name" value="DNAG_N"/>
    <property type="match status" value="1"/>
</dbReference>
<proteinExistence type="inferred from homology"/>
<dbReference type="Pfam" id="PF01807">
    <property type="entry name" value="Zn_ribbon_DnaG"/>
    <property type="match status" value="1"/>
</dbReference>
<evidence type="ECO:0000256" key="2">
    <source>
        <dbReference type="ARBA" id="ARBA00022478"/>
    </source>
</evidence>
<evidence type="ECO:0000256" key="11">
    <source>
        <dbReference type="ARBA" id="ARBA00023125"/>
    </source>
</evidence>
<feature type="non-terminal residue" evidence="14">
    <location>
        <position position="384"/>
    </location>
</feature>
<keyword evidence="11" id="KW-0238">DNA-binding</keyword>
<keyword evidence="4" id="KW-0808">Transferase</keyword>
<dbReference type="Proteomes" id="UP000649604">
    <property type="component" value="Unassembled WGS sequence"/>
</dbReference>
<evidence type="ECO:0000256" key="10">
    <source>
        <dbReference type="ARBA" id="ARBA00022842"/>
    </source>
</evidence>
<reference evidence="14" key="1">
    <citation type="submission" date="2019-11" db="EMBL/GenBank/DDBJ databases">
        <title>Microbial mats filling the niche in hypersaline microbial mats.</title>
        <authorList>
            <person name="Wong H.L."/>
            <person name="Macleod F.I."/>
            <person name="White R.A. III"/>
            <person name="Burns B.P."/>
        </authorList>
    </citation>
    <scope>NUCLEOTIDE SEQUENCE</scope>
    <source>
        <strain evidence="14">Rbin_158</strain>
    </source>
</reference>
<evidence type="ECO:0000256" key="3">
    <source>
        <dbReference type="ARBA" id="ARBA00022515"/>
    </source>
</evidence>
<dbReference type="Gene3D" id="3.40.1360.10">
    <property type="match status" value="1"/>
</dbReference>
<accession>A0A9D5JTW5</accession>
<dbReference type="InterPro" id="IPR013264">
    <property type="entry name" value="DNAG_N"/>
</dbReference>
<organism evidence="14 15">
    <name type="scientific">candidate division KSB3 bacterium</name>
    <dbReference type="NCBI Taxonomy" id="2044937"/>
    <lineage>
        <taxon>Bacteria</taxon>
        <taxon>candidate division KSB3</taxon>
    </lineage>
</organism>
<protein>
    <submittedName>
        <fullName evidence="14">DNA primase</fullName>
    </submittedName>
</protein>
<evidence type="ECO:0000256" key="8">
    <source>
        <dbReference type="ARBA" id="ARBA00022771"/>
    </source>
</evidence>
<name>A0A9D5JTW5_9BACT</name>
<dbReference type="InterPro" id="IPR030846">
    <property type="entry name" value="DnaG_bac"/>
</dbReference>
<dbReference type="PANTHER" id="PTHR30313">
    <property type="entry name" value="DNA PRIMASE"/>
    <property type="match status" value="1"/>
</dbReference>
<dbReference type="CDD" id="cd03364">
    <property type="entry name" value="TOPRIM_DnaG_primases"/>
    <property type="match status" value="1"/>
</dbReference>
<evidence type="ECO:0000256" key="1">
    <source>
        <dbReference type="ARBA" id="ARBA00001947"/>
    </source>
</evidence>
<keyword evidence="3" id="KW-0639">Primosome</keyword>
<dbReference type="GO" id="GO:0003899">
    <property type="term" value="F:DNA-directed RNA polymerase activity"/>
    <property type="evidence" value="ECO:0007669"/>
    <property type="project" value="InterPro"/>
</dbReference>
<dbReference type="GO" id="GO:0003677">
    <property type="term" value="F:DNA binding"/>
    <property type="evidence" value="ECO:0007669"/>
    <property type="project" value="UniProtKB-KW"/>
</dbReference>
<dbReference type="FunFam" id="3.90.980.10:FF:000001">
    <property type="entry name" value="DNA primase"/>
    <property type="match status" value="1"/>
</dbReference>
<sequence>MARYIPEELIDEIRHHTDIVSVVSEYVALTKTGKNYKGLCPFHTEKTPSFVVNPAKQIFHCYGCGAGGNVFTFLMRHENYTFPEAVELLAKRSGIPLPSRQKTPQTPQARRTQLLYQVHQEAAQYFVQQLSSAQGQQTREYLKNRGITDTIIQKFSLGYALPGWDDLLKTLRAKYPVDLLLESGLIVKKQRGVGHYDRFRDRLIIPIHDARGRVVAFGGRIMGDGEPKYLNSPEHPVFRKGHLLYGLHQAKDAIRRAGSILIVEGYFDMIIPFSSGIEHIVATMGTALTEHHLRHIQRYTKKVVLIFDADPAGINAVQRTLDLFFRFGFDVRAAVLPEGDDPDSAVRKKGAEAFCTSIEQAPSLLDFIRERIIERYDLTRVEQQ</sequence>
<gene>
    <name evidence="14" type="ORF">GF339_05460</name>
</gene>
<dbReference type="HAMAP" id="MF_00974">
    <property type="entry name" value="DNA_primase_DnaG"/>
    <property type="match status" value="1"/>
</dbReference>
<evidence type="ECO:0000313" key="15">
    <source>
        <dbReference type="Proteomes" id="UP000649604"/>
    </source>
</evidence>
<dbReference type="InterPro" id="IPR006295">
    <property type="entry name" value="DNA_primase_DnaG"/>
</dbReference>
<dbReference type="InterPro" id="IPR037068">
    <property type="entry name" value="DNA_primase_core_N_sf"/>
</dbReference>
<dbReference type="NCBIfam" id="TIGR01391">
    <property type="entry name" value="dnaG"/>
    <property type="match status" value="1"/>
</dbReference>
<keyword evidence="12" id="KW-0804">Transcription</keyword>
<dbReference type="InterPro" id="IPR036977">
    <property type="entry name" value="DNA_primase_Znf_CHC2"/>
</dbReference>
<dbReference type="GO" id="GO:1990077">
    <property type="term" value="C:primosome complex"/>
    <property type="evidence" value="ECO:0007669"/>
    <property type="project" value="UniProtKB-KW"/>
</dbReference>
<keyword evidence="5" id="KW-0548">Nucleotidyltransferase</keyword>
<dbReference type="InterPro" id="IPR002694">
    <property type="entry name" value="Znf_CHC2"/>
</dbReference>
<keyword evidence="8" id="KW-0863">Zinc-finger</keyword>
<dbReference type="Pfam" id="PF13155">
    <property type="entry name" value="Toprim_2"/>
    <property type="match status" value="1"/>
</dbReference>
<evidence type="ECO:0000256" key="5">
    <source>
        <dbReference type="ARBA" id="ARBA00022695"/>
    </source>
</evidence>
<dbReference type="SMART" id="SM00493">
    <property type="entry name" value="TOPRIM"/>
    <property type="match status" value="1"/>
</dbReference>
<dbReference type="InterPro" id="IPR034151">
    <property type="entry name" value="TOPRIM_DnaG_bac"/>
</dbReference>
<dbReference type="InterPro" id="IPR050219">
    <property type="entry name" value="DnaG_primase"/>
</dbReference>
<dbReference type="SMART" id="SM00400">
    <property type="entry name" value="ZnF_CHCC"/>
    <property type="match status" value="1"/>
</dbReference>
<dbReference type="GO" id="GO:0000428">
    <property type="term" value="C:DNA-directed RNA polymerase complex"/>
    <property type="evidence" value="ECO:0007669"/>
    <property type="project" value="UniProtKB-KW"/>
</dbReference>
<evidence type="ECO:0000256" key="6">
    <source>
        <dbReference type="ARBA" id="ARBA00022705"/>
    </source>
</evidence>
<dbReference type="GO" id="GO:0008270">
    <property type="term" value="F:zinc ion binding"/>
    <property type="evidence" value="ECO:0007669"/>
    <property type="project" value="UniProtKB-KW"/>
</dbReference>
<comment type="caution">
    <text evidence="14">The sequence shown here is derived from an EMBL/GenBank/DDBJ whole genome shotgun (WGS) entry which is preliminary data.</text>
</comment>
<dbReference type="FunFam" id="3.90.580.10:FF:000001">
    <property type="entry name" value="DNA primase"/>
    <property type="match status" value="1"/>
</dbReference>
<dbReference type="SUPFAM" id="SSF57783">
    <property type="entry name" value="Zinc beta-ribbon"/>
    <property type="match status" value="1"/>
</dbReference>
<comment type="cofactor">
    <cofactor evidence="1">
        <name>Zn(2+)</name>
        <dbReference type="ChEBI" id="CHEBI:29105"/>
    </cofactor>
</comment>
<keyword evidence="9" id="KW-0862">Zinc</keyword>
<evidence type="ECO:0000259" key="13">
    <source>
        <dbReference type="PROSITE" id="PS50880"/>
    </source>
</evidence>
<dbReference type="PANTHER" id="PTHR30313:SF2">
    <property type="entry name" value="DNA PRIMASE"/>
    <property type="match status" value="1"/>
</dbReference>